<evidence type="ECO:0000313" key="3">
    <source>
        <dbReference type="EMBL" id="SFW43138.1"/>
    </source>
</evidence>
<evidence type="ECO:0000313" key="4">
    <source>
        <dbReference type="Proteomes" id="UP000182958"/>
    </source>
</evidence>
<reference evidence="4" key="3">
    <citation type="submission" date="2016-11" db="EMBL/GenBank/DDBJ databases">
        <authorList>
            <person name="Varghese N."/>
            <person name="Submissions S."/>
        </authorList>
    </citation>
    <scope>NUCLEOTIDE SEQUENCE [LARGE SCALE GENOMIC DNA]</scope>
    <source>
        <strain evidence="4">C3</strain>
    </source>
</reference>
<dbReference type="EMBL" id="FPJA01000007">
    <property type="protein sequence ID" value="SFW43138.1"/>
    <property type="molecule type" value="Genomic_DNA"/>
</dbReference>
<dbReference type="Proteomes" id="UP000182958">
    <property type="component" value="Unassembled WGS sequence"/>
</dbReference>
<evidence type="ECO:0000313" key="6">
    <source>
        <dbReference type="Proteomes" id="UP000183843"/>
    </source>
</evidence>
<sequence>MKVQICSQWMEEVFIPVRVKQFTKAAKLLGHSDFKAYAGGNDMDDLVQMGRKSVERQVVAEWLDGRGIAGVADGVA</sequence>
<gene>
    <name evidence="3" type="ORF">SAMN02910323_1834</name>
    <name evidence="2" type="ORF">SAMN05216587_10234</name>
    <name evidence="1" type="ORF">SAMN05660648_02639</name>
</gene>
<proteinExistence type="predicted"/>
<reference evidence="5 6" key="1">
    <citation type="submission" date="2016-10" db="EMBL/GenBank/DDBJ databases">
        <authorList>
            <person name="de Groot N.N."/>
        </authorList>
    </citation>
    <scope>NUCLEOTIDE SEQUENCE [LARGE SCALE GENOMIC DNA]</scope>
    <source>
        <strain evidence="1 5">DSM 2872</strain>
        <strain evidence="2 6">L14</strain>
    </source>
</reference>
<organism evidence="3 4">
    <name type="scientific">Selenomonas ruminantium</name>
    <dbReference type="NCBI Taxonomy" id="971"/>
    <lineage>
        <taxon>Bacteria</taxon>
        <taxon>Bacillati</taxon>
        <taxon>Bacillota</taxon>
        <taxon>Negativicutes</taxon>
        <taxon>Selenomonadales</taxon>
        <taxon>Selenomonadaceae</taxon>
        <taxon>Selenomonas</taxon>
    </lineage>
</organism>
<dbReference type="EMBL" id="FNQG01000013">
    <property type="protein sequence ID" value="SEA28604.1"/>
    <property type="molecule type" value="Genomic_DNA"/>
</dbReference>
<evidence type="ECO:0000313" key="1">
    <source>
        <dbReference type="EMBL" id="SEA28604.1"/>
    </source>
</evidence>
<dbReference type="RefSeq" id="WP_026759936.1">
    <property type="nucleotide sequence ID" value="NZ_FNQG01000013.1"/>
</dbReference>
<dbReference type="AlphaFoldDB" id="A0A1K1P5Q9"/>
<dbReference type="OrthoDB" id="1666585at2"/>
<evidence type="ECO:0000313" key="2">
    <source>
        <dbReference type="EMBL" id="SFA82365.1"/>
    </source>
</evidence>
<dbReference type="EMBL" id="FOJX01000002">
    <property type="protein sequence ID" value="SFA82365.1"/>
    <property type="molecule type" value="Genomic_DNA"/>
</dbReference>
<evidence type="ECO:0000313" key="5">
    <source>
        <dbReference type="Proteomes" id="UP000183469"/>
    </source>
</evidence>
<accession>A0A1K1P5Q9</accession>
<reference evidence="3" key="2">
    <citation type="submission" date="2016-11" db="EMBL/GenBank/DDBJ databases">
        <authorList>
            <person name="Jaros S."/>
            <person name="Januszkiewicz K."/>
            <person name="Wedrychowicz H."/>
        </authorList>
    </citation>
    <scope>NUCLEOTIDE SEQUENCE [LARGE SCALE GENOMIC DNA]</scope>
    <source>
        <strain evidence="3">C3</strain>
    </source>
</reference>
<keyword evidence="4" id="KW-1185">Reference proteome</keyword>
<dbReference type="Proteomes" id="UP000183469">
    <property type="component" value="Unassembled WGS sequence"/>
</dbReference>
<dbReference type="Proteomes" id="UP000183843">
    <property type="component" value="Unassembled WGS sequence"/>
</dbReference>
<protein>
    <submittedName>
        <fullName evidence="3">Uncharacterized protein</fullName>
    </submittedName>
</protein>
<name>A0A1K1P5Q9_SELRU</name>